<proteinExistence type="predicted"/>
<dbReference type="Proteomes" id="UP000070255">
    <property type="component" value="Unassembled WGS sequence"/>
</dbReference>
<name>A0ABR5TA00_9BURK</name>
<reference evidence="1 2" key="1">
    <citation type="submission" date="2015-11" db="EMBL/GenBank/DDBJ databases">
        <authorList>
            <person name="Sahl J."/>
            <person name="Wagner D."/>
            <person name="Keim P."/>
        </authorList>
    </citation>
    <scope>NUCLEOTIDE SEQUENCE [LARGE SCALE GENOMIC DNA]</scope>
    <source>
        <strain evidence="1 2">BDU18</strain>
    </source>
</reference>
<organism evidence="1 2">
    <name type="scientific">Burkholderia savannae</name>
    <dbReference type="NCBI Taxonomy" id="1637837"/>
    <lineage>
        <taxon>Bacteria</taxon>
        <taxon>Pseudomonadati</taxon>
        <taxon>Pseudomonadota</taxon>
        <taxon>Betaproteobacteria</taxon>
        <taxon>Burkholderiales</taxon>
        <taxon>Burkholderiaceae</taxon>
        <taxon>Burkholderia</taxon>
        <taxon>pseudomallei group</taxon>
    </lineage>
</organism>
<evidence type="ECO:0000313" key="1">
    <source>
        <dbReference type="EMBL" id="KWZ38944.1"/>
    </source>
</evidence>
<sequence length="294" mass="33680">MNITQYFAKFHGRWSLERLTDVLARQEKRDAADKIEIESLDHASNLTREQKEEIGILQRSLERVRAKKDEFCAATERLDALMDDKRDELIASAREGREPDYRNIDAQLAQVRDILAQYADEQVNVPAAIASIESTLSEAEKKASAVLLAAQKYVSNYYCEQFEKSRQAYLDFLNSEEFIGKLENMRAMLWLHNQYTDLCPVNYSTIANDPNGIHSYVDRYLDGIRRAGGEGKLSQDRTNAIYRTHAEHLAELGITSPNRDSDPCPNPLEASLAKRIQREVEEIKLNEEPMNTNH</sequence>
<keyword evidence="2" id="KW-1185">Reference proteome</keyword>
<accession>A0ABR5TA00</accession>
<evidence type="ECO:0000313" key="2">
    <source>
        <dbReference type="Proteomes" id="UP000070255"/>
    </source>
</evidence>
<protein>
    <submittedName>
        <fullName evidence="1">Uncharacterized protein</fullName>
    </submittedName>
</protein>
<comment type="caution">
    <text evidence="1">The sequence shown here is derived from an EMBL/GenBank/DDBJ whole genome shotgun (WGS) entry which is preliminary data.</text>
</comment>
<gene>
    <name evidence="1" type="ORF">WS72_29615</name>
</gene>
<dbReference type="RefSeq" id="WP_060823050.1">
    <property type="nucleotide sequence ID" value="NZ_LNJQ01000004.1"/>
</dbReference>
<dbReference type="EMBL" id="LNJQ01000004">
    <property type="protein sequence ID" value="KWZ38944.1"/>
    <property type="molecule type" value="Genomic_DNA"/>
</dbReference>